<sequence>MGVPWVDAEARKGRGQAKEGRLMSLLQLELTEQGNGREGERGKNINPMDVKGKKPLISSSTHQEKQKKKNKKNKRQVQEYPPDNNVQDCSSLITQHPNCQLFSAEVVDAHDLEHHLRNCDACLDLLNKIEKEQSLDDIQDYPWTRSKTEQLKDLVLSHLHQIYQRAIEKITSYGYTIAVATNAVLVTGKSYQSLNDPSSTVADYALQYLASGVEVDTSEKENIAEDLRNLEKKALDYMVGVLKKKKPLLCTGEAMWFLLICDLNLSNACSMVFSAINYSHTSQSKLDPSINLHLNLANASSSKHMVKTACTQQFVNERKERKDQLQFVKQELQTEEEDLKKWACQKIMWVTRKLNEHQTELESLKLKSKEVETHGKEEKEHLEEWEENKISKLEEATSMCYAHIEWARSHICELEIERARLKQELDIIKKQSEEAKKVHLENFQMELDIAQKSFSWKNTKEFLGKALEEEKCKFSLIEQQIVNAKNRQSQLEDKLKNEKNLKEDVLLKVYNRRKEKEELETAAKLNENALKLQAASNKQKYDENVIQLKGQIQNMKLMINHRRRTHCVHCLDLQNNNEEINRECVMCLSEEKSILFLPCSHQVLCLKCNEQHEKQSTECPVCRSCIRRRIYPRFNS</sequence>
<keyword evidence="1" id="KW-0479">Metal-binding</keyword>
<reference evidence="5" key="1">
    <citation type="submission" date="2020-07" db="EMBL/GenBank/DDBJ databases">
        <authorList>
            <person name="Lin J."/>
        </authorList>
    </citation>
    <scope>NUCLEOTIDE SEQUENCE</scope>
</reference>
<organism evidence="5">
    <name type="scientific">Ananas comosus var. bracteatus</name>
    <name type="common">red pineapple</name>
    <dbReference type="NCBI Taxonomy" id="296719"/>
    <lineage>
        <taxon>Eukaryota</taxon>
        <taxon>Viridiplantae</taxon>
        <taxon>Streptophyta</taxon>
        <taxon>Embryophyta</taxon>
        <taxon>Tracheophyta</taxon>
        <taxon>Spermatophyta</taxon>
        <taxon>Magnoliopsida</taxon>
        <taxon>Liliopsida</taxon>
        <taxon>Poales</taxon>
        <taxon>Bromeliaceae</taxon>
        <taxon>Bromelioideae</taxon>
        <taxon>Ananas</taxon>
    </lineage>
</organism>
<dbReference type="GO" id="GO:0008270">
    <property type="term" value="F:zinc ion binding"/>
    <property type="evidence" value="ECO:0007669"/>
    <property type="project" value="UniProtKB-KW"/>
</dbReference>
<dbReference type="Pfam" id="PF13920">
    <property type="entry name" value="zf-C3HC4_3"/>
    <property type="match status" value="1"/>
</dbReference>
<accession>A0A6V7PEB0</accession>
<feature type="domain" description="RING-type" evidence="4">
    <location>
        <begin position="584"/>
        <end position="623"/>
    </location>
</feature>
<proteinExistence type="predicted"/>
<dbReference type="SUPFAM" id="SSF57850">
    <property type="entry name" value="RING/U-box"/>
    <property type="match status" value="1"/>
</dbReference>
<evidence type="ECO:0000256" key="2">
    <source>
        <dbReference type="SAM" id="Coils"/>
    </source>
</evidence>
<protein>
    <recommendedName>
        <fullName evidence="4">RING-type domain-containing protein</fullName>
    </recommendedName>
</protein>
<evidence type="ECO:0000256" key="3">
    <source>
        <dbReference type="SAM" id="MobiDB-lite"/>
    </source>
</evidence>
<dbReference type="InterPro" id="IPR046527">
    <property type="entry name" value="PIR2-like_helical"/>
</dbReference>
<name>A0A6V7PEB0_ANACO</name>
<feature type="compositionally biased region" description="Basic residues" evidence="3">
    <location>
        <begin position="65"/>
        <end position="75"/>
    </location>
</feature>
<gene>
    <name evidence="5" type="ORF">CB5_LOCUS12402</name>
</gene>
<dbReference type="PANTHER" id="PTHR46405">
    <property type="entry name" value="OS05G0141500 PROTEIN"/>
    <property type="match status" value="1"/>
</dbReference>
<dbReference type="AlphaFoldDB" id="A0A6V7PEB0"/>
<dbReference type="InterPro" id="IPR046934">
    <property type="entry name" value="PIR2-like"/>
</dbReference>
<feature type="coiled-coil region" evidence="2">
    <location>
        <begin position="467"/>
        <end position="532"/>
    </location>
</feature>
<dbReference type="PROSITE" id="PS50089">
    <property type="entry name" value="ZF_RING_2"/>
    <property type="match status" value="1"/>
</dbReference>
<feature type="region of interest" description="Disordered" evidence="3">
    <location>
        <begin position="31"/>
        <end position="88"/>
    </location>
</feature>
<keyword evidence="1" id="KW-0862">Zinc</keyword>
<dbReference type="EMBL" id="LR862147">
    <property type="protein sequence ID" value="CAD1829191.1"/>
    <property type="molecule type" value="Genomic_DNA"/>
</dbReference>
<evidence type="ECO:0000313" key="5">
    <source>
        <dbReference type="EMBL" id="CAD1829191.1"/>
    </source>
</evidence>
<evidence type="ECO:0000256" key="1">
    <source>
        <dbReference type="PROSITE-ProRule" id="PRU00175"/>
    </source>
</evidence>
<keyword evidence="1" id="KW-0863">Zinc-finger</keyword>
<dbReference type="InterPro" id="IPR001841">
    <property type="entry name" value="Znf_RING"/>
</dbReference>
<evidence type="ECO:0000259" key="4">
    <source>
        <dbReference type="PROSITE" id="PS50089"/>
    </source>
</evidence>
<dbReference type="Pfam" id="PF20235">
    <property type="entry name" value="PIR2-like_helical"/>
    <property type="match status" value="1"/>
</dbReference>
<dbReference type="PANTHER" id="PTHR46405:SF2">
    <property type="entry name" value="OS05G0141500 PROTEIN"/>
    <property type="match status" value="1"/>
</dbReference>
<keyword evidence="2" id="KW-0175">Coiled coil</keyword>
<feature type="coiled-coil region" evidence="2">
    <location>
        <begin position="315"/>
        <end position="374"/>
    </location>
</feature>
<dbReference type="Gene3D" id="3.30.40.10">
    <property type="entry name" value="Zinc/RING finger domain, C3HC4 (zinc finger)"/>
    <property type="match status" value="1"/>
</dbReference>
<dbReference type="InterPro" id="IPR013083">
    <property type="entry name" value="Znf_RING/FYVE/PHD"/>
</dbReference>
<dbReference type="CDD" id="cd23128">
    <property type="entry name" value="RING-HC_MIP1-like"/>
    <property type="match status" value="1"/>
</dbReference>